<dbReference type="AlphaFoldDB" id="A0A7S1X7H2"/>
<organism evidence="1">
    <name type="scientific">Tetraselmis chuii</name>
    <dbReference type="NCBI Taxonomy" id="63592"/>
    <lineage>
        <taxon>Eukaryota</taxon>
        <taxon>Viridiplantae</taxon>
        <taxon>Chlorophyta</taxon>
        <taxon>core chlorophytes</taxon>
        <taxon>Chlorodendrophyceae</taxon>
        <taxon>Chlorodendrales</taxon>
        <taxon>Chlorodendraceae</taxon>
        <taxon>Tetraselmis</taxon>
    </lineage>
</organism>
<protein>
    <submittedName>
        <fullName evidence="1">Uncharacterized protein</fullName>
    </submittedName>
</protein>
<reference evidence="1" key="1">
    <citation type="submission" date="2021-01" db="EMBL/GenBank/DDBJ databases">
        <authorList>
            <person name="Corre E."/>
            <person name="Pelletier E."/>
            <person name="Niang G."/>
            <person name="Scheremetjew M."/>
            <person name="Finn R."/>
            <person name="Kale V."/>
            <person name="Holt S."/>
            <person name="Cochrane G."/>
            <person name="Meng A."/>
            <person name="Brown T."/>
            <person name="Cohen L."/>
        </authorList>
    </citation>
    <scope>NUCLEOTIDE SEQUENCE</scope>
    <source>
        <strain evidence="1">PLY429</strain>
    </source>
</reference>
<sequence>MTSKAQGHHGFTAYNKFDPQGALIGNYVEERALQDSTGCHRYPKWVDPSTTSESIYAQKTIAPKHKGTFDRVFHHSDNLVPSEWVSQNSHTYKGPERKDLDMRNVRVVTQGRREQRELERLYQQAAQLPADESLPPFMDTEQRTAYTPKDMTGFKIGAKVMKTQDGLDTVKRDPTFLAEAEIIPRATVDRLMNSDSMGVTIRPSNLTEEEEEQGEKTPYYKNLGVSVYSDAVLADAYKGTHVFGTKTIAGTGSPFARNCDFSKPMSEYNKVVDDE</sequence>
<accession>A0A7S1X7H2</accession>
<proteinExistence type="predicted"/>
<name>A0A7S1X7H2_9CHLO</name>
<dbReference type="EMBL" id="HBGG01032390">
    <property type="protein sequence ID" value="CAD9214675.1"/>
    <property type="molecule type" value="Transcribed_RNA"/>
</dbReference>
<evidence type="ECO:0000313" key="1">
    <source>
        <dbReference type="EMBL" id="CAD9214675.1"/>
    </source>
</evidence>
<gene>
    <name evidence="1" type="ORF">TCHU04912_LOCUS16915</name>
</gene>